<feature type="region of interest" description="Disordered" evidence="4">
    <location>
        <begin position="306"/>
        <end position="341"/>
    </location>
</feature>
<dbReference type="Gene3D" id="1.10.287.110">
    <property type="entry name" value="DnaJ domain"/>
    <property type="match status" value="2"/>
</dbReference>
<sequence length="1396" mass="159733">MSRNIKRTPFSIFTQKPNKRKRKADEDIFMCDEVIVLDDDDDDDPVIITESINKKTPNEVPKPSNTSYSNSSASHKKPSNGGYFNYNFTNTTRDRGTASSMSRSSSSPFNYGATNNNKSFEHYYNLKLNGYKSSSSATKPIPSFYNFTNKFNFDGYYTFNHNSSNSSSLNNNNNNNNNNSNSNSKQTDYGDDMPTIDLNDDDDEVDLDGIEIDENFINEMDGLFNFDSRSSKSTEKNLYSNSGNEPDFNGFHLINVENDSKETREVPESPEKSNESDNKITIKSVNEINEFSDLTVQTSDCGATDLSTKQGLNDNNNTENSTDSFVSKNDNQNNKAGKYCPKNPTCHSNRAACYMMLSRFELALVDAKSSVSLDPQFTKGYVRLAKCAIMVGNLIEAKTALTKLKELDPTNTVVLTEQKKFDQLSEFLKKAEDAYKRKNYSEALVNIQKCSEISPHCTDFKLKKGDYLIFLEKFNEAEAVANEILLSDRLNIEAKYINAYCLYQKNADLGIEKFREILRLVPDHPQAQKIYKHAKKVNSKKKDGNLAFNNKLYFAAHTIYSEAIAMNPLSREVRMHLYNNLSQSSYRLRQIDRAINEATQALSIDPNYIKALMRRAQCYIEKREYDDAVYDLTKANSLDSSMECRCMLELAKRFLAATEQDYYGILGIPRNASIEEIKKAYRQLARQYHPDMFGSFFGGFGHRCFDQDEFEDYIISRYGECTCSPRRKFKKTRNRPASNGAGASGTNSPADCEEKVFSATDKHQQEKEVMVCFNCGLRWHKMNRCPAEGKVCLKCGEKNHFARVCRTNGEKTPLASDAMKKDTATNNHQGMKPNKMKENIKATDSPVKAEKNKKDQATFNVLKETNVKVPKKNDNNHTDNNNSSSKSNNNNVRSTPKVSKADPVTKTKLTTENVPLNVETNVPSPSAAIEIEEEKKERVMKEKKDEANTLYKQKKYKLALSQYTRLIELCPTSELNYGNRAACYIMMERYEDGLADAKKSVELNSTFLRGHERAIRCLIELGNITEAGTWVKKLESIDAKNERLSVEKEKINNTTRYLNKIDKLSSEKKYAEAVKYLDKLIAVSSQCVSYKLKKAEFWVHLEKYKEAEPLINDVLKHNKSNPDAVYLLGRCLYYLDTEKSISQLKEVFRLVPDHSEGLKLYKNAKALIDKKNEGNNAFIHRKYNKAHKIYSEALRIDPSNQRMMMKLYYNLAQASYKLDEISRSTEECTKALTIDPNYYRALLRRGQNYMENGDYEEAVADFTKAVITESSSEARRLLDEAKKLLTKAKNDYHGILGVKKNASLDDIKKAYHEKAKLHHPDRHSSGSLEEKVNNEKKFKEITRAYRSLTNGSIPKKYKSDSDADDDDDDEPWECPFEEHVMKFMFAHMNRKRYRFY</sequence>
<dbReference type="InterPro" id="IPR001878">
    <property type="entry name" value="Znf_CCHC"/>
</dbReference>
<dbReference type="CDD" id="cd06257">
    <property type="entry name" value="DnaJ"/>
    <property type="match status" value="2"/>
</dbReference>
<gene>
    <name evidence="6" type="ORF">HICCMSTLAB_LOCUS11709</name>
</gene>
<dbReference type="EMBL" id="CAJNRD030001123">
    <property type="protein sequence ID" value="CAG5103837.1"/>
    <property type="molecule type" value="Genomic_DNA"/>
</dbReference>
<feature type="domain" description="J" evidence="5">
    <location>
        <begin position="661"/>
        <end position="719"/>
    </location>
</feature>
<accession>A0A8J2MYL4</accession>
<dbReference type="GO" id="GO:0003676">
    <property type="term" value="F:nucleic acid binding"/>
    <property type="evidence" value="ECO:0007669"/>
    <property type="project" value="InterPro"/>
</dbReference>
<reference evidence="6" key="1">
    <citation type="submission" date="2021-04" db="EMBL/GenBank/DDBJ databases">
        <authorList>
            <person name="Chebbi M.A.C M."/>
        </authorList>
    </citation>
    <scope>NUCLEOTIDE SEQUENCE</scope>
</reference>
<feature type="region of interest" description="Disordered" evidence="4">
    <location>
        <begin position="51"/>
        <end position="114"/>
    </location>
</feature>
<feature type="compositionally biased region" description="Basic and acidic residues" evidence="4">
    <location>
        <begin position="260"/>
        <end position="280"/>
    </location>
</feature>
<dbReference type="InterPro" id="IPR036869">
    <property type="entry name" value="J_dom_sf"/>
</dbReference>
<dbReference type="Gene3D" id="1.25.40.10">
    <property type="entry name" value="Tetratricopeptide repeat domain"/>
    <property type="match status" value="2"/>
</dbReference>
<dbReference type="Pfam" id="PF13432">
    <property type="entry name" value="TPR_16"/>
    <property type="match status" value="1"/>
</dbReference>
<feature type="repeat" description="TPR" evidence="3">
    <location>
        <begin position="1205"/>
        <end position="1238"/>
    </location>
</feature>
<dbReference type="PANTHER" id="PTHR45188:SF2">
    <property type="entry name" value="DNAJ HOMOLOG SUBFAMILY C MEMBER 7"/>
    <property type="match status" value="1"/>
</dbReference>
<evidence type="ECO:0000259" key="5">
    <source>
        <dbReference type="PROSITE" id="PS50076"/>
    </source>
</evidence>
<feature type="domain" description="J" evidence="5">
    <location>
        <begin position="1291"/>
        <end position="1361"/>
    </location>
</feature>
<dbReference type="Pfam" id="PF00226">
    <property type="entry name" value="DnaJ"/>
    <property type="match status" value="2"/>
</dbReference>
<feature type="compositionally biased region" description="Low complexity" evidence="4">
    <location>
        <begin position="165"/>
        <end position="184"/>
    </location>
</feature>
<keyword evidence="2 3" id="KW-0802">TPR repeat</keyword>
<dbReference type="SMART" id="SM00343">
    <property type="entry name" value="ZnF_C2HC"/>
    <property type="match status" value="2"/>
</dbReference>
<dbReference type="Pfam" id="PF13181">
    <property type="entry name" value="TPR_8"/>
    <property type="match status" value="2"/>
</dbReference>
<dbReference type="GO" id="GO:0008270">
    <property type="term" value="F:zinc ion binding"/>
    <property type="evidence" value="ECO:0007669"/>
    <property type="project" value="InterPro"/>
</dbReference>
<feature type="compositionally biased region" description="Low complexity" evidence="4">
    <location>
        <begin position="878"/>
        <end position="891"/>
    </location>
</feature>
<feature type="compositionally biased region" description="Basic and acidic residues" evidence="4">
    <location>
        <begin position="835"/>
        <end position="856"/>
    </location>
</feature>
<feature type="region of interest" description="Disordered" evidence="4">
    <location>
        <begin position="1"/>
        <end position="24"/>
    </location>
</feature>
<feature type="compositionally biased region" description="Low complexity" evidence="4">
    <location>
        <begin position="313"/>
        <end position="324"/>
    </location>
</feature>
<dbReference type="Proteomes" id="UP000786811">
    <property type="component" value="Unassembled WGS sequence"/>
</dbReference>
<feature type="region of interest" description="Disordered" evidence="4">
    <location>
        <begin position="730"/>
        <end position="751"/>
    </location>
</feature>
<dbReference type="SUPFAM" id="SSF46565">
    <property type="entry name" value="Chaperone J-domain"/>
    <property type="match status" value="2"/>
</dbReference>
<evidence type="ECO:0000256" key="1">
    <source>
        <dbReference type="ARBA" id="ARBA00022737"/>
    </source>
</evidence>
<feature type="region of interest" description="Disordered" evidence="4">
    <location>
        <begin position="816"/>
        <end position="911"/>
    </location>
</feature>
<dbReference type="PROSITE" id="PS50076">
    <property type="entry name" value="DNAJ_2"/>
    <property type="match status" value="2"/>
</dbReference>
<dbReference type="PRINTS" id="PR00625">
    <property type="entry name" value="JDOMAIN"/>
</dbReference>
<dbReference type="SUPFAM" id="SSF48452">
    <property type="entry name" value="TPR-like"/>
    <property type="match status" value="2"/>
</dbReference>
<feature type="compositionally biased region" description="Polar residues" evidence="4">
    <location>
        <begin position="325"/>
        <end position="335"/>
    </location>
</feature>
<name>A0A8J2MYL4_COTCN</name>
<organism evidence="6 7">
    <name type="scientific">Cotesia congregata</name>
    <name type="common">Parasitoid wasp</name>
    <name type="synonym">Apanteles congregatus</name>
    <dbReference type="NCBI Taxonomy" id="51543"/>
    <lineage>
        <taxon>Eukaryota</taxon>
        <taxon>Metazoa</taxon>
        <taxon>Ecdysozoa</taxon>
        <taxon>Arthropoda</taxon>
        <taxon>Hexapoda</taxon>
        <taxon>Insecta</taxon>
        <taxon>Pterygota</taxon>
        <taxon>Neoptera</taxon>
        <taxon>Endopterygota</taxon>
        <taxon>Hymenoptera</taxon>
        <taxon>Apocrita</taxon>
        <taxon>Ichneumonoidea</taxon>
        <taxon>Braconidae</taxon>
        <taxon>Microgastrinae</taxon>
        <taxon>Cotesia</taxon>
    </lineage>
</organism>
<dbReference type="InterPro" id="IPR036875">
    <property type="entry name" value="Znf_CCHC_sf"/>
</dbReference>
<keyword evidence="7" id="KW-1185">Reference proteome</keyword>
<feature type="region of interest" description="Disordered" evidence="4">
    <location>
        <begin position="260"/>
        <end position="281"/>
    </location>
</feature>
<dbReference type="PROSITE" id="PS50005">
    <property type="entry name" value="TPR"/>
    <property type="match status" value="3"/>
</dbReference>
<evidence type="ECO:0000256" key="3">
    <source>
        <dbReference type="PROSITE-ProRule" id="PRU00339"/>
    </source>
</evidence>
<dbReference type="SMART" id="SM00028">
    <property type="entry name" value="TPR"/>
    <property type="match status" value="13"/>
</dbReference>
<evidence type="ECO:0000256" key="4">
    <source>
        <dbReference type="SAM" id="MobiDB-lite"/>
    </source>
</evidence>
<protein>
    <submittedName>
        <fullName evidence="6">Similar to Dnajc7: DnaJ homolog subfamily C member 7 (Mus musculus)</fullName>
    </submittedName>
</protein>
<dbReference type="OrthoDB" id="7694084at2759"/>
<keyword evidence="1" id="KW-0677">Repeat</keyword>
<feature type="repeat" description="TPR" evidence="3">
    <location>
        <begin position="1239"/>
        <end position="1272"/>
    </location>
</feature>
<dbReference type="SMART" id="SM00271">
    <property type="entry name" value="DnaJ"/>
    <property type="match status" value="2"/>
</dbReference>
<dbReference type="InterPro" id="IPR019734">
    <property type="entry name" value="TPR_rpt"/>
</dbReference>
<evidence type="ECO:0000256" key="2">
    <source>
        <dbReference type="ARBA" id="ARBA00022803"/>
    </source>
</evidence>
<feature type="repeat" description="TPR" evidence="3">
    <location>
        <begin position="575"/>
        <end position="608"/>
    </location>
</feature>
<dbReference type="PANTHER" id="PTHR45188">
    <property type="entry name" value="DNAJ PROTEIN P58IPK HOMOLOG"/>
    <property type="match status" value="1"/>
</dbReference>
<feature type="region of interest" description="Disordered" evidence="4">
    <location>
        <begin position="165"/>
        <end position="196"/>
    </location>
</feature>
<evidence type="ECO:0000313" key="7">
    <source>
        <dbReference type="Proteomes" id="UP000786811"/>
    </source>
</evidence>
<evidence type="ECO:0000313" key="6">
    <source>
        <dbReference type="EMBL" id="CAG5103837.1"/>
    </source>
</evidence>
<dbReference type="InterPro" id="IPR011990">
    <property type="entry name" value="TPR-like_helical_dom_sf"/>
</dbReference>
<proteinExistence type="predicted"/>
<comment type="caution">
    <text evidence="6">The sequence shown here is derived from an EMBL/GenBank/DDBJ whole genome shotgun (WGS) entry which is preliminary data.</text>
</comment>
<dbReference type="Gene3D" id="4.10.60.10">
    <property type="entry name" value="Zinc finger, CCHC-type"/>
    <property type="match status" value="1"/>
</dbReference>
<dbReference type="SUPFAM" id="SSF57756">
    <property type="entry name" value="Retrovirus zinc finger-like domains"/>
    <property type="match status" value="1"/>
</dbReference>
<feature type="compositionally biased region" description="Low complexity" evidence="4">
    <location>
        <begin position="61"/>
        <end position="73"/>
    </location>
</feature>
<dbReference type="InterPro" id="IPR001623">
    <property type="entry name" value="DnaJ_domain"/>
</dbReference>